<dbReference type="AlphaFoldDB" id="A0A8H5HDX1"/>
<accession>A0A8H5HDX1</accession>
<feature type="region of interest" description="Disordered" evidence="1">
    <location>
        <begin position="80"/>
        <end position="145"/>
    </location>
</feature>
<evidence type="ECO:0000313" key="3">
    <source>
        <dbReference type="Proteomes" id="UP000565441"/>
    </source>
</evidence>
<gene>
    <name evidence="2" type="ORF">D9615_008309</name>
</gene>
<organism evidence="2 3">
    <name type="scientific">Tricholomella constricta</name>
    <dbReference type="NCBI Taxonomy" id="117010"/>
    <lineage>
        <taxon>Eukaryota</taxon>
        <taxon>Fungi</taxon>
        <taxon>Dikarya</taxon>
        <taxon>Basidiomycota</taxon>
        <taxon>Agaricomycotina</taxon>
        <taxon>Agaricomycetes</taxon>
        <taxon>Agaricomycetidae</taxon>
        <taxon>Agaricales</taxon>
        <taxon>Tricholomatineae</taxon>
        <taxon>Lyophyllaceae</taxon>
        <taxon>Tricholomella</taxon>
    </lineage>
</organism>
<feature type="compositionally biased region" description="Acidic residues" evidence="1">
    <location>
        <begin position="127"/>
        <end position="137"/>
    </location>
</feature>
<dbReference type="OrthoDB" id="2712987at2759"/>
<comment type="caution">
    <text evidence="2">The sequence shown here is derived from an EMBL/GenBank/DDBJ whole genome shotgun (WGS) entry which is preliminary data.</text>
</comment>
<dbReference type="EMBL" id="JAACJP010000011">
    <property type="protein sequence ID" value="KAF5381371.1"/>
    <property type="molecule type" value="Genomic_DNA"/>
</dbReference>
<dbReference type="Proteomes" id="UP000565441">
    <property type="component" value="Unassembled WGS sequence"/>
</dbReference>
<protein>
    <submittedName>
        <fullName evidence="2">Uncharacterized protein</fullName>
    </submittedName>
</protein>
<keyword evidence="3" id="KW-1185">Reference proteome</keyword>
<evidence type="ECO:0000256" key="1">
    <source>
        <dbReference type="SAM" id="MobiDB-lite"/>
    </source>
</evidence>
<proteinExistence type="predicted"/>
<reference evidence="2 3" key="1">
    <citation type="journal article" date="2020" name="ISME J.">
        <title>Uncovering the hidden diversity of litter-decomposition mechanisms in mushroom-forming fungi.</title>
        <authorList>
            <person name="Floudas D."/>
            <person name="Bentzer J."/>
            <person name="Ahren D."/>
            <person name="Johansson T."/>
            <person name="Persson P."/>
            <person name="Tunlid A."/>
        </authorList>
    </citation>
    <scope>NUCLEOTIDE SEQUENCE [LARGE SCALE GENOMIC DNA]</scope>
    <source>
        <strain evidence="2 3">CBS 661.87</strain>
    </source>
</reference>
<feature type="compositionally biased region" description="Basic and acidic residues" evidence="1">
    <location>
        <begin position="101"/>
        <end position="116"/>
    </location>
</feature>
<evidence type="ECO:0000313" key="2">
    <source>
        <dbReference type="EMBL" id="KAF5381371.1"/>
    </source>
</evidence>
<name>A0A8H5HDX1_9AGAR</name>
<sequence length="181" mass="20523">MPGVVISNATRIWEINVHWEVYSQCCIWDPRGRGVDIWECIQDRKPPPPHLVLPSNRCVPPTDDSKPGTEVRDTFFSRFNQRPSSDHPSPLVHQPPNPSYWREEMEGVVTVREDKQKKSRSPTWSYMEEEEEGDDAFSDVSQYPTSQSCSRDLLRAASGLTHAPASAPAKILAHRDVPQCA</sequence>